<accession>A0A4D7BUE9</accession>
<dbReference type="PANTHER" id="PTHR30373">
    <property type="entry name" value="UPF0603 PROTEIN YGCG"/>
    <property type="match status" value="1"/>
</dbReference>
<dbReference type="Pfam" id="PF04536">
    <property type="entry name" value="TPM_phosphatase"/>
    <property type="match status" value="1"/>
</dbReference>
<feature type="compositionally biased region" description="Basic and acidic residues" evidence="1">
    <location>
        <begin position="1"/>
        <end position="13"/>
    </location>
</feature>
<keyword evidence="2" id="KW-1133">Transmembrane helix</keyword>
<evidence type="ECO:0000256" key="1">
    <source>
        <dbReference type="SAM" id="MobiDB-lite"/>
    </source>
</evidence>
<dbReference type="AlphaFoldDB" id="A0A4D7BUE9"/>
<feature type="domain" description="TPM" evidence="3">
    <location>
        <begin position="62"/>
        <end position="184"/>
    </location>
</feature>
<keyword evidence="2" id="KW-0472">Membrane</keyword>
<name>A0A4D7BUE9_9SPHN</name>
<keyword evidence="2" id="KW-0812">Transmembrane</keyword>
<evidence type="ECO:0000256" key="2">
    <source>
        <dbReference type="SAM" id="Phobius"/>
    </source>
</evidence>
<protein>
    <recommendedName>
        <fullName evidence="3">TPM domain-containing protein</fullName>
    </recommendedName>
</protein>
<organism evidence="4 5">
    <name type="scientific">Hankyongella ginsenosidimutans</name>
    <dbReference type="NCBI Taxonomy" id="1763828"/>
    <lineage>
        <taxon>Bacteria</taxon>
        <taxon>Pseudomonadati</taxon>
        <taxon>Pseudomonadota</taxon>
        <taxon>Alphaproteobacteria</taxon>
        <taxon>Sphingomonadales</taxon>
        <taxon>Sphingomonadaceae</taxon>
        <taxon>Hankyongella</taxon>
    </lineage>
</organism>
<keyword evidence="5" id="KW-1185">Reference proteome</keyword>
<evidence type="ECO:0000313" key="4">
    <source>
        <dbReference type="EMBL" id="QCI79199.1"/>
    </source>
</evidence>
<feature type="transmembrane region" description="Helical" evidence="2">
    <location>
        <begin position="210"/>
        <end position="228"/>
    </location>
</feature>
<reference evidence="5" key="1">
    <citation type="submission" date="2019-04" db="EMBL/GenBank/DDBJ databases">
        <title>Complete genome sequence of Sphingomonas sp. W1-2-3.</title>
        <authorList>
            <person name="Im W.T."/>
        </authorList>
    </citation>
    <scope>NUCLEOTIDE SEQUENCE [LARGE SCALE GENOMIC DNA]</scope>
    <source>
        <strain evidence="5">W1-2-3</strain>
    </source>
</reference>
<dbReference type="EMBL" id="CP039704">
    <property type="protein sequence ID" value="QCI79199.1"/>
    <property type="molecule type" value="Genomic_DNA"/>
</dbReference>
<dbReference type="Gene3D" id="3.10.310.50">
    <property type="match status" value="1"/>
</dbReference>
<dbReference type="PANTHER" id="PTHR30373:SF2">
    <property type="entry name" value="UPF0603 PROTEIN YGCG"/>
    <property type="match status" value="1"/>
</dbReference>
<sequence length="275" mass="28827">MGDRRVPRRRQADADVPGEQRGAGRPESQLQLIRLLNAVLLALLLAAAPAHGFTPPALTGRVVDAAGLLSPDEEARLTAELEALEAKSGDQVVVVTLPSLDGQDIASVGYLLGKTWQIGQKQVDNGALLIVAPNDRKVRIEVGRGLEGQLTDLISGYIIRESILPRFREGDFAGGIERGVQDITSVLLGDAAEWQKRAAKRPERSDGSNAAGTALFILFLILFFILRARSGRQGLLPLIWTIGSSGWSGGGRGGFGGGFGGGGGRFGGGGASGGW</sequence>
<feature type="region of interest" description="Disordered" evidence="1">
    <location>
        <begin position="1"/>
        <end position="25"/>
    </location>
</feature>
<gene>
    <name evidence="4" type="ORF">E6W36_05440</name>
</gene>
<dbReference type="KEGG" id="hgn:E6W36_05440"/>
<dbReference type="Proteomes" id="UP000298714">
    <property type="component" value="Chromosome"/>
</dbReference>
<evidence type="ECO:0000259" key="3">
    <source>
        <dbReference type="Pfam" id="PF04536"/>
    </source>
</evidence>
<dbReference type="InterPro" id="IPR007621">
    <property type="entry name" value="TPM_dom"/>
</dbReference>
<proteinExistence type="predicted"/>
<evidence type="ECO:0000313" key="5">
    <source>
        <dbReference type="Proteomes" id="UP000298714"/>
    </source>
</evidence>